<comment type="caution">
    <text evidence="2">The sequence shown here is derived from an EMBL/GenBank/DDBJ whole genome shotgun (WGS) entry which is preliminary data.</text>
</comment>
<evidence type="ECO:0000313" key="3">
    <source>
        <dbReference type="Proteomes" id="UP001207654"/>
    </source>
</evidence>
<protein>
    <recommendedName>
        <fullName evidence="4">Lipoprotein</fullName>
    </recommendedName>
</protein>
<accession>A0ABT4AC25</accession>
<gene>
    <name evidence="2" type="ORF">OV287_32680</name>
</gene>
<keyword evidence="1" id="KW-0732">Signal</keyword>
<keyword evidence="3" id="KW-1185">Reference proteome</keyword>
<proteinExistence type="predicted"/>
<name>A0ABT4AC25_9BACT</name>
<feature type="chain" id="PRO_5047491042" description="Lipoprotein" evidence="1">
    <location>
        <begin position="19"/>
        <end position="353"/>
    </location>
</feature>
<dbReference type="PROSITE" id="PS51257">
    <property type="entry name" value="PROKAR_LIPOPROTEIN"/>
    <property type="match status" value="1"/>
</dbReference>
<feature type="signal peptide" evidence="1">
    <location>
        <begin position="1"/>
        <end position="18"/>
    </location>
</feature>
<dbReference type="Proteomes" id="UP001207654">
    <property type="component" value="Unassembled WGS sequence"/>
</dbReference>
<organism evidence="2 3">
    <name type="scientific">Archangium lansingense</name>
    <dbReference type="NCBI Taxonomy" id="2995310"/>
    <lineage>
        <taxon>Bacteria</taxon>
        <taxon>Pseudomonadati</taxon>
        <taxon>Myxococcota</taxon>
        <taxon>Myxococcia</taxon>
        <taxon>Myxococcales</taxon>
        <taxon>Cystobacterineae</taxon>
        <taxon>Archangiaceae</taxon>
        <taxon>Archangium</taxon>
    </lineage>
</organism>
<dbReference type="RefSeq" id="WP_267537961.1">
    <property type="nucleotide sequence ID" value="NZ_JAPNKA010000001.1"/>
</dbReference>
<evidence type="ECO:0008006" key="4">
    <source>
        <dbReference type="Google" id="ProtNLM"/>
    </source>
</evidence>
<evidence type="ECO:0000313" key="2">
    <source>
        <dbReference type="EMBL" id="MCY1079228.1"/>
    </source>
</evidence>
<evidence type="ECO:0000256" key="1">
    <source>
        <dbReference type="SAM" id="SignalP"/>
    </source>
</evidence>
<sequence length="353" mass="37414">MSSIVLRALAPALGFVLAGCSVPPSSEPRREARVEGRVALAGPPVGNAFLFLFAPDEAPPEQRGEPRYVAAVPEIRLAAGDARFGFSGVGPDVYRLWGFLDANGDVDLTVDVLAQPGAGDWVPEDSVELNVQPGQTLPVDLSLSRRVHRPLPAFQAVEQGTEGVFTLTDSSTAIVSLNVRSKDFGLLRGDPPRFFVRLADADGDGTADDVNGDGVVDVWPQFFLRFVPKPGQTVPLDRQGRPAQVIVPLLPDVTPFLGSLQGDPSVTVAAGSLQLFVIPLAQAITQEPGKGRVVTTLGAIPVGEYELWAVNDEGGFWFVPNDLGRRTAEPVATQALRFRVVHAEGSDAGTGSP</sequence>
<reference evidence="2 3" key="1">
    <citation type="submission" date="2022-11" db="EMBL/GenBank/DDBJ databases">
        <title>Minimal conservation of predation-associated metabolite biosynthetic gene clusters underscores biosynthetic potential of Myxococcota including descriptions for ten novel species: Archangium lansinium sp. nov., Myxococcus landrumus sp. nov., Nannocystis bai.</title>
        <authorList>
            <person name="Ahearne A."/>
            <person name="Stevens C."/>
            <person name="Phillips K."/>
        </authorList>
    </citation>
    <scope>NUCLEOTIDE SEQUENCE [LARGE SCALE GENOMIC DNA]</scope>
    <source>
        <strain evidence="2 3">MIWBW</strain>
    </source>
</reference>
<dbReference type="EMBL" id="JAPNKA010000001">
    <property type="protein sequence ID" value="MCY1079228.1"/>
    <property type="molecule type" value="Genomic_DNA"/>
</dbReference>